<evidence type="ECO:0000313" key="11">
    <source>
        <dbReference type="EMBL" id="KAK2908578.1"/>
    </source>
</evidence>
<dbReference type="PROSITE" id="PS51419">
    <property type="entry name" value="RAB"/>
    <property type="match status" value="1"/>
</dbReference>
<comment type="caution">
    <text evidence="11">The sequence shown here is derived from an EMBL/GenBank/DDBJ whole genome shotgun (WGS) entry which is preliminary data.</text>
</comment>
<dbReference type="Proteomes" id="UP001187343">
    <property type="component" value="Unassembled WGS sequence"/>
</dbReference>
<dbReference type="InterPro" id="IPR005225">
    <property type="entry name" value="Small_GTP-bd"/>
</dbReference>
<dbReference type="PRINTS" id="PR00449">
    <property type="entry name" value="RASTRNSFRMNG"/>
</dbReference>
<dbReference type="NCBIfam" id="TIGR00231">
    <property type="entry name" value="small_GTP"/>
    <property type="match status" value="1"/>
</dbReference>
<dbReference type="SUPFAM" id="SSF52540">
    <property type="entry name" value="P-loop containing nucleoside triphosphate hydrolases"/>
    <property type="match status" value="1"/>
</dbReference>
<keyword evidence="7" id="KW-0449">Lipoprotein</keyword>
<comment type="subcellular location">
    <subcellularLocation>
        <location evidence="1">Cell membrane</location>
        <topology evidence="1">Lipid-anchor</topology>
    </subcellularLocation>
</comment>
<name>A0AA88QAR7_9TELE</name>
<dbReference type="FunFam" id="3.40.50.300:FF:000475">
    <property type="entry name" value="GTP-binding protein Rhes"/>
    <property type="match status" value="1"/>
</dbReference>
<keyword evidence="8" id="KW-0636">Prenylation</keyword>
<evidence type="ECO:0000256" key="3">
    <source>
        <dbReference type="ARBA" id="ARBA00022481"/>
    </source>
</evidence>
<evidence type="ECO:0000256" key="8">
    <source>
        <dbReference type="ARBA" id="ARBA00023289"/>
    </source>
</evidence>
<evidence type="ECO:0000256" key="10">
    <source>
        <dbReference type="SAM" id="MobiDB-lite"/>
    </source>
</evidence>
<dbReference type="SMART" id="SM00174">
    <property type="entry name" value="RHO"/>
    <property type="match status" value="1"/>
</dbReference>
<feature type="region of interest" description="Disordered" evidence="10">
    <location>
        <begin position="200"/>
        <end position="226"/>
    </location>
</feature>
<dbReference type="GO" id="GO:0005886">
    <property type="term" value="C:plasma membrane"/>
    <property type="evidence" value="ECO:0007669"/>
    <property type="project" value="UniProtKB-SubCell"/>
</dbReference>
<keyword evidence="5" id="KW-0342">GTP-binding</keyword>
<dbReference type="PANTHER" id="PTHR46149">
    <property type="entry name" value="MIP08469P"/>
    <property type="match status" value="1"/>
</dbReference>
<dbReference type="PROSITE" id="PS51421">
    <property type="entry name" value="RAS"/>
    <property type="match status" value="1"/>
</dbReference>
<keyword evidence="4" id="KW-0547">Nucleotide-binding</keyword>
<comment type="similarity">
    <text evidence="9">Belongs to the small GTPase superfamily. RasD family.</text>
</comment>
<evidence type="ECO:0000313" key="12">
    <source>
        <dbReference type="Proteomes" id="UP001187343"/>
    </source>
</evidence>
<dbReference type="AlphaFoldDB" id="A0AA88QAR7"/>
<reference evidence="11" key="1">
    <citation type="submission" date="2023-08" db="EMBL/GenBank/DDBJ databases">
        <title>Chromosome-level Genome Assembly of mud carp (Cirrhinus molitorella).</title>
        <authorList>
            <person name="Liu H."/>
        </authorList>
    </citation>
    <scope>NUCLEOTIDE SEQUENCE</scope>
    <source>
        <strain evidence="11">Prfri</strain>
        <tissue evidence="11">Muscle</tissue>
    </source>
</reference>
<dbReference type="PANTHER" id="PTHR46149:SF9">
    <property type="entry name" value="SMALL GTPASE RAS-DVA-2"/>
    <property type="match status" value="1"/>
</dbReference>
<evidence type="ECO:0000256" key="1">
    <source>
        <dbReference type="ARBA" id="ARBA00004193"/>
    </source>
</evidence>
<evidence type="ECO:0008006" key="13">
    <source>
        <dbReference type="Google" id="ProtNLM"/>
    </source>
</evidence>
<dbReference type="SMART" id="SM00175">
    <property type="entry name" value="RAB"/>
    <property type="match status" value="1"/>
</dbReference>
<dbReference type="InterPro" id="IPR001806">
    <property type="entry name" value="Small_GTPase"/>
</dbReference>
<evidence type="ECO:0000256" key="4">
    <source>
        <dbReference type="ARBA" id="ARBA00022741"/>
    </source>
</evidence>
<keyword evidence="2" id="KW-1003">Cell membrane</keyword>
<keyword evidence="12" id="KW-1185">Reference proteome</keyword>
<gene>
    <name evidence="11" type="ORF">Q8A67_004415</name>
</gene>
<evidence type="ECO:0000256" key="9">
    <source>
        <dbReference type="ARBA" id="ARBA00038061"/>
    </source>
</evidence>
<dbReference type="EMBL" id="JAUYZG010000004">
    <property type="protein sequence ID" value="KAK2908578.1"/>
    <property type="molecule type" value="Genomic_DNA"/>
</dbReference>
<protein>
    <recommendedName>
        <fullName evidence="13">Small monomeric GTPase</fullName>
    </recommendedName>
</protein>
<dbReference type="Pfam" id="PF00071">
    <property type="entry name" value="Ras"/>
    <property type="match status" value="1"/>
</dbReference>
<dbReference type="GO" id="GO:0003924">
    <property type="term" value="F:GTPase activity"/>
    <property type="evidence" value="ECO:0007669"/>
    <property type="project" value="InterPro"/>
</dbReference>
<accession>A0AA88QAR7</accession>
<dbReference type="InterPro" id="IPR052236">
    <property type="entry name" value="Small_GTPase_RasD"/>
</dbReference>
<keyword evidence="6" id="KW-0472">Membrane</keyword>
<dbReference type="Gene3D" id="3.40.50.300">
    <property type="entry name" value="P-loop containing nucleotide triphosphate hydrolases"/>
    <property type="match status" value="1"/>
</dbReference>
<evidence type="ECO:0000256" key="2">
    <source>
        <dbReference type="ARBA" id="ARBA00022475"/>
    </source>
</evidence>
<keyword evidence="3" id="KW-0488">Methylation</keyword>
<proteinExistence type="inferred from homology"/>
<evidence type="ECO:0000256" key="6">
    <source>
        <dbReference type="ARBA" id="ARBA00023136"/>
    </source>
</evidence>
<sequence length="226" mass="25378">MCSDSTTVLTLSRRCKLNSSVEHRTVRFVFLGAAGVGKTALITRFLQDRFDSKYTRTVEELHALEYDTDGARVRIEILDTSGSYSFPAMRALCIRTGDAFALVYAADEPDSLEEVQRLREEILELKGEKFTGITVIENKADLGNRSRQATAEVMRAVEEDWGAGFVETSALTSENVTGVFRDLLQQVKLPSRVSPALRRRTQTMTRELTETRKKPSMKKNNSCILS</sequence>
<dbReference type="InterPro" id="IPR027417">
    <property type="entry name" value="P-loop_NTPase"/>
</dbReference>
<evidence type="ECO:0000256" key="5">
    <source>
        <dbReference type="ARBA" id="ARBA00023134"/>
    </source>
</evidence>
<dbReference type="GO" id="GO:0005525">
    <property type="term" value="F:GTP binding"/>
    <property type="evidence" value="ECO:0007669"/>
    <property type="project" value="UniProtKB-KW"/>
</dbReference>
<evidence type="ECO:0000256" key="7">
    <source>
        <dbReference type="ARBA" id="ARBA00023288"/>
    </source>
</evidence>
<dbReference type="SMART" id="SM00173">
    <property type="entry name" value="RAS"/>
    <property type="match status" value="1"/>
</dbReference>
<organism evidence="11 12">
    <name type="scientific">Cirrhinus molitorella</name>
    <name type="common">mud carp</name>
    <dbReference type="NCBI Taxonomy" id="172907"/>
    <lineage>
        <taxon>Eukaryota</taxon>
        <taxon>Metazoa</taxon>
        <taxon>Chordata</taxon>
        <taxon>Craniata</taxon>
        <taxon>Vertebrata</taxon>
        <taxon>Euteleostomi</taxon>
        <taxon>Actinopterygii</taxon>
        <taxon>Neopterygii</taxon>
        <taxon>Teleostei</taxon>
        <taxon>Ostariophysi</taxon>
        <taxon>Cypriniformes</taxon>
        <taxon>Cyprinidae</taxon>
        <taxon>Labeoninae</taxon>
        <taxon>Labeonini</taxon>
        <taxon>Cirrhinus</taxon>
    </lineage>
</organism>